<sequence>MWSKVFSPLLASRLKPAQKFPQLKLRPQQHRIITHQRQSNISLTSFDPNSLEYARREITPGSVVEVRNSEQNRLLALGFYEPTLLRVDVFHIYPKTVTDLPTVSEEFFLERVREAWERRRRVFSLRSVGDNNTYRVVNGASDGIPSLYVDLFSSCFARIVATSYGAERLVPSVTELLKEHGTEQVLLDTPYLKDHEKLTIMNPTISLPEVYVENGTRHLWVPPNEYPATRNNRWLLNTAHRRARHVLREVCGGKQVLCVNDRSGAATLNAVMSAKNVVINETDVGLLDRLRENLIANHSSSVFNTCETSSLEIDELGTHKMDVIYLEHHPEKLSSVKQWQMTFSSLLQQRICGEGSVLFVAQESAPLGIPDLLQQESSERQFIPAKREELFKALSTTASKYKLNIRKIRVFGPSIDHPILPECESFCFSHVFLLQGSS</sequence>
<dbReference type="Gene3D" id="3.30.750.80">
    <property type="entry name" value="RNA methyltransferase domain (HRMD) like"/>
    <property type="match status" value="1"/>
</dbReference>
<evidence type="ECO:0000313" key="2">
    <source>
        <dbReference type="Proteomes" id="UP000192257"/>
    </source>
</evidence>
<dbReference type="InterPro" id="IPR029063">
    <property type="entry name" value="SAM-dependent_MTases_sf"/>
</dbReference>
<dbReference type="VEuPathDB" id="TriTrypDB:TM35_000072670"/>
<protein>
    <submittedName>
        <fullName evidence="1">Uncharacterized protein</fullName>
    </submittedName>
</protein>
<dbReference type="PANTHER" id="PTHR43042">
    <property type="entry name" value="SAM-DEPENDENT METHYLTRANSFERASE"/>
    <property type="match status" value="1"/>
</dbReference>
<dbReference type="Proteomes" id="UP000192257">
    <property type="component" value="Unassembled WGS sequence"/>
</dbReference>
<comment type="caution">
    <text evidence="1">The sequence shown here is derived from an EMBL/GenBank/DDBJ whole genome shotgun (WGS) entry which is preliminary data.</text>
</comment>
<organism evidence="1 2">
    <name type="scientific">Trypanosoma theileri</name>
    <dbReference type="NCBI Taxonomy" id="67003"/>
    <lineage>
        <taxon>Eukaryota</taxon>
        <taxon>Discoba</taxon>
        <taxon>Euglenozoa</taxon>
        <taxon>Kinetoplastea</taxon>
        <taxon>Metakinetoplastina</taxon>
        <taxon>Trypanosomatida</taxon>
        <taxon>Trypanosomatidae</taxon>
        <taxon>Trypanosoma</taxon>
    </lineage>
</organism>
<name>A0A1X0P2C1_9TRYP</name>
<dbReference type="AlphaFoldDB" id="A0A1X0P2C1"/>
<accession>A0A1X0P2C1</accession>
<proteinExistence type="predicted"/>
<gene>
    <name evidence="1" type="ORF">TM35_000072670</name>
</gene>
<dbReference type="OrthoDB" id="269872at2759"/>
<reference evidence="1 2" key="1">
    <citation type="submission" date="2017-03" db="EMBL/GenBank/DDBJ databases">
        <title>An alternative strategy for trypanosome survival in the mammalian bloodstream revealed through genome and transcriptome analysis of the ubiquitous bovine parasite Trypanosoma (Megatrypanum) theileri.</title>
        <authorList>
            <person name="Kelly S."/>
            <person name="Ivens A."/>
            <person name="Mott A."/>
            <person name="O'Neill E."/>
            <person name="Emms D."/>
            <person name="Macleod O."/>
            <person name="Voorheis P."/>
            <person name="Matthews J."/>
            <person name="Matthews K."/>
            <person name="Carrington M."/>
        </authorList>
    </citation>
    <scope>NUCLEOTIDE SEQUENCE [LARGE SCALE GENOMIC DNA]</scope>
    <source>
        <strain evidence="1">Edinburgh</strain>
    </source>
</reference>
<dbReference type="STRING" id="67003.A0A1X0P2C1"/>
<dbReference type="SUPFAM" id="SSF53335">
    <property type="entry name" value="S-adenosyl-L-methionine-dependent methyltransferases"/>
    <property type="match status" value="1"/>
</dbReference>
<dbReference type="EMBL" id="NBCO01000007">
    <property type="protein sequence ID" value="ORC90843.1"/>
    <property type="molecule type" value="Genomic_DNA"/>
</dbReference>
<dbReference type="PANTHER" id="PTHR43042:SF3">
    <property type="entry name" value="RIBOSOMAL RNA LARGE SUBUNIT METHYLTRANSFERASE YWBD-RELATED"/>
    <property type="match status" value="1"/>
</dbReference>
<dbReference type="RefSeq" id="XP_028884909.1">
    <property type="nucleotide sequence ID" value="XM_029023713.1"/>
</dbReference>
<dbReference type="GeneID" id="39983493"/>
<evidence type="ECO:0000313" key="1">
    <source>
        <dbReference type="EMBL" id="ORC90843.1"/>
    </source>
</evidence>
<keyword evidence="2" id="KW-1185">Reference proteome</keyword>